<keyword evidence="2" id="KW-1185">Reference proteome</keyword>
<reference evidence="1 2" key="1">
    <citation type="submission" date="2016-03" db="EMBL/GenBank/DDBJ databases">
        <title>Whole genome sequencing of Grifola frondosa 9006-11.</title>
        <authorList>
            <person name="Min B."/>
            <person name="Park H."/>
            <person name="Kim J.-G."/>
            <person name="Cho H."/>
            <person name="Oh Y.-L."/>
            <person name="Kong W.-S."/>
            <person name="Choi I.-G."/>
        </authorList>
    </citation>
    <scope>NUCLEOTIDE SEQUENCE [LARGE SCALE GENOMIC DNA]</scope>
    <source>
        <strain evidence="1 2">9006-11</strain>
    </source>
</reference>
<protein>
    <submittedName>
        <fullName evidence="1">Uncharacterized protein</fullName>
    </submittedName>
</protein>
<organism evidence="1 2">
    <name type="scientific">Grifola frondosa</name>
    <name type="common">Maitake</name>
    <name type="synonym">Polyporus frondosus</name>
    <dbReference type="NCBI Taxonomy" id="5627"/>
    <lineage>
        <taxon>Eukaryota</taxon>
        <taxon>Fungi</taxon>
        <taxon>Dikarya</taxon>
        <taxon>Basidiomycota</taxon>
        <taxon>Agaricomycotina</taxon>
        <taxon>Agaricomycetes</taxon>
        <taxon>Polyporales</taxon>
        <taxon>Grifolaceae</taxon>
        <taxon>Grifola</taxon>
    </lineage>
</organism>
<gene>
    <name evidence="1" type="ORF">A0H81_12662</name>
</gene>
<name>A0A1C7LXE3_GRIFR</name>
<dbReference type="OrthoDB" id="2801042at2759"/>
<evidence type="ECO:0000313" key="2">
    <source>
        <dbReference type="Proteomes" id="UP000092993"/>
    </source>
</evidence>
<dbReference type="EMBL" id="LUGG01000024">
    <property type="protein sequence ID" value="OBZ67474.1"/>
    <property type="molecule type" value="Genomic_DNA"/>
</dbReference>
<evidence type="ECO:0000313" key="1">
    <source>
        <dbReference type="EMBL" id="OBZ67474.1"/>
    </source>
</evidence>
<comment type="caution">
    <text evidence="1">The sequence shown here is derived from an EMBL/GenBank/DDBJ whole genome shotgun (WGS) entry which is preliminary data.</text>
</comment>
<accession>A0A1C7LXE3</accession>
<dbReference type="Proteomes" id="UP000092993">
    <property type="component" value="Unassembled WGS sequence"/>
</dbReference>
<dbReference type="AlphaFoldDB" id="A0A1C7LXE3"/>
<proteinExistence type="predicted"/>
<sequence length="132" mass="15118">MGKKKKAVTCKKRRWFLSPIEWDLLKSLCTILEGFQSVTLAFSRAGVPTICLILPLYKYMETHMNDSVRKHCKPNQAQLQLALGNGLKKLNVYMEKALLSKYPLLGAVLHPSIQLKYFKDNSKWDAELLIHA</sequence>